<evidence type="ECO:0000313" key="12">
    <source>
        <dbReference type="Proteomes" id="UP000196027"/>
    </source>
</evidence>
<reference evidence="11 12" key="1">
    <citation type="submission" date="2017-05" db="EMBL/GenBank/DDBJ databases">
        <title>Genomic insights into alkan degradation activity of Oleiphilus messinensis.</title>
        <authorList>
            <person name="Kozyavkin S.A."/>
            <person name="Slesarev A.I."/>
            <person name="Golyshin P.N."/>
            <person name="Korzhenkov A."/>
            <person name="Golyshina O.N."/>
            <person name="Toshchakov S.V."/>
        </authorList>
    </citation>
    <scope>NUCLEOTIDE SEQUENCE [LARGE SCALE GENOMIC DNA]</scope>
    <source>
        <strain evidence="11 12">ME102</strain>
    </source>
</reference>
<name>A0A1Y0IBX8_9GAMM</name>
<evidence type="ECO:0000256" key="3">
    <source>
        <dbReference type="ARBA" id="ARBA00022519"/>
    </source>
</evidence>
<dbReference type="InterPro" id="IPR003667">
    <property type="entry name" value="NqrDE/RnfAE"/>
</dbReference>
<evidence type="ECO:0000256" key="9">
    <source>
        <dbReference type="HAMAP-Rule" id="MF_00478"/>
    </source>
</evidence>
<dbReference type="PANTHER" id="PTHR30586">
    <property type="entry name" value="ELECTRON TRANSPORT COMPLEX PROTEIN RNFE"/>
    <property type="match status" value="1"/>
</dbReference>
<dbReference type="InterPro" id="IPR010968">
    <property type="entry name" value="RnfE"/>
</dbReference>
<feature type="transmembrane region" description="Helical" evidence="9">
    <location>
        <begin position="203"/>
        <end position="226"/>
    </location>
</feature>
<dbReference type="PIRSF" id="PIRSF006102">
    <property type="entry name" value="NQR_DE"/>
    <property type="match status" value="1"/>
</dbReference>
<comment type="function">
    <text evidence="9">Part of a membrane-bound complex that couples electron transfer with translocation of ions across the membrane.</text>
</comment>
<feature type="transmembrane region" description="Helical" evidence="9">
    <location>
        <begin position="42"/>
        <end position="70"/>
    </location>
</feature>
<evidence type="ECO:0000256" key="7">
    <source>
        <dbReference type="ARBA" id="ARBA00022989"/>
    </source>
</evidence>
<dbReference type="GO" id="GO:0022900">
    <property type="term" value="P:electron transport chain"/>
    <property type="evidence" value="ECO:0007669"/>
    <property type="project" value="UniProtKB-UniRule"/>
</dbReference>
<feature type="transmembrane region" description="Helical" evidence="9">
    <location>
        <begin position="147"/>
        <end position="168"/>
    </location>
</feature>
<protein>
    <recommendedName>
        <fullName evidence="9">Ion-translocating oxidoreductase complex subunit E</fullName>
        <ecNumber evidence="9">7.-.-.-</ecNumber>
    </recommendedName>
    <alternativeName>
        <fullName evidence="9">Rnf electron transport complex subunit E</fullName>
    </alternativeName>
</protein>
<evidence type="ECO:0000256" key="4">
    <source>
        <dbReference type="ARBA" id="ARBA00022692"/>
    </source>
</evidence>
<keyword evidence="6 9" id="KW-0249">Electron transport</keyword>
<keyword evidence="12" id="KW-1185">Reference proteome</keyword>
<proteinExistence type="inferred from homology"/>
<keyword evidence="9" id="KW-1003">Cell membrane</keyword>
<keyword evidence="5 9" id="KW-1278">Translocase</keyword>
<evidence type="ECO:0000256" key="2">
    <source>
        <dbReference type="ARBA" id="ARBA00022448"/>
    </source>
</evidence>
<keyword evidence="3 9" id="KW-0997">Cell inner membrane</keyword>
<comment type="subunit">
    <text evidence="9">The complex is composed of six subunits: RnfA, RnfB, RnfC, RnfD, RnfE and RnfG.</text>
</comment>
<keyword evidence="7 9" id="KW-1133">Transmembrane helix</keyword>
<dbReference type="PANTHER" id="PTHR30586:SF0">
    <property type="entry name" value="ION-TRANSLOCATING OXIDOREDUCTASE COMPLEX SUBUNIT E"/>
    <property type="match status" value="1"/>
</dbReference>
<dbReference type="NCBIfam" id="TIGR01948">
    <property type="entry name" value="rnfE"/>
    <property type="match status" value="1"/>
</dbReference>
<feature type="transmembrane region" description="Helical" evidence="9">
    <location>
        <begin position="116"/>
        <end position="135"/>
    </location>
</feature>
<comment type="subcellular location">
    <subcellularLocation>
        <location evidence="9">Cell inner membrane</location>
        <topology evidence="9">Multi-pass membrane protein</topology>
    </subcellularLocation>
    <subcellularLocation>
        <location evidence="1">Endomembrane system</location>
        <topology evidence="1">Multi-pass membrane protein</topology>
    </subcellularLocation>
</comment>
<keyword evidence="4 9" id="KW-0812">Transmembrane</keyword>
<organism evidence="11 12">
    <name type="scientific">Oleiphilus messinensis</name>
    <dbReference type="NCBI Taxonomy" id="141451"/>
    <lineage>
        <taxon>Bacteria</taxon>
        <taxon>Pseudomonadati</taxon>
        <taxon>Pseudomonadota</taxon>
        <taxon>Gammaproteobacteria</taxon>
        <taxon>Oceanospirillales</taxon>
        <taxon>Oleiphilaceae</taxon>
        <taxon>Oleiphilus</taxon>
    </lineage>
</organism>
<accession>A0A1Y0IBX8</accession>
<evidence type="ECO:0000256" key="5">
    <source>
        <dbReference type="ARBA" id="ARBA00022967"/>
    </source>
</evidence>
<dbReference type="NCBIfam" id="NF009070">
    <property type="entry name" value="PRK12405.1"/>
    <property type="match status" value="1"/>
</dbReference>
<dbReference type="EC" id="7.-.-.-" evidence="9"/>
<dbReference type="Proteomes" id="UP000196027">
    <property type="component" value="Chromosome"/>
</dbReference>
<keyword evidence="2 9" id="KW-0813">Transport</keyword>
<dbReference type="GO" id="GO:0005886">
    <property type="term" value="C:plasma membrane"/>
    <property type="evidence" value="ECO:0007669"/>
    <property type="project" value="UniProtKB-SubCell"/>
</dbReference>
<feature type="transmembrane region" description="Helical" evidence="9">
    <location>
        <begin position="91"/>
        <end position="110"/>
    </location>
</feature>
<evidence type="ECO:0000256" key="6">
    <source>
        <dbReference type="ARBA" id="ARBA00022982"/>
    </source>
</evidence>
<evidence type="ECO:0000256" key="8">
    <source>
        <dbReference type="ARBA" id="ARBA00023136"/>
    </source>
</evidence>
<dbReference type="AlphaFoldDB" id="A0A1Y0IBX8"/>
<keyword evidence="8 9" id="KW-0472">Membrane</keyword>
<feature type="region of interest" description="Disordered" evidence="10">
    <location>
        <begin position="1"/>
        <end position="21"/>
    </location>
</feature>
<sequence>MEHADNTDIPVTDMSPPSKSRTDYGEIAHNGLWKNNPALVQLLGLCPLLAVTGTVVNALGLGLATIIVLVGSNTSVSLIRNFVPETVRLPAFVMIIASFVTCAELLMQAFTYELYQILGIFIPLIVTNCAILGRADAFASKNAVLPSAFDGLMMGVGFTIVLVVLGALRETIGQGVLFSNMELLFGEAAIHWKITLMDGYQDFLFLILPPGAFFGMGLLIAGKNILDERAKKKLQSQKIEKTAVSKRVRVTGNVG</sequence>
<dbReference type="KEGG" id="ome:OLMES_3632"/>
<comment type="similarity">
    <text evidence="9">Belongs to the NqrDE/RnfAE family.</text>
</comment>
<dbReference type="Pfam" id="PF02508">
    <property type="entry name" value="Rnf-Nqr"/>
    <property type="match status" value="1"/>
</dbReference>
<dbReference type="GO" id="GO:0012505">
    <property type="term" value="C:endomembrane system"/>
    <property type="evidence" value="ECO:0007669"/>
    <property type="project" value="UniProtKB-SubCell"/>
</dbReference>
<dbReference type="HAMAP" id="MF_00478">
    <property type="entry name" value="RsxE_RnfE"/>
    <property type="match status" value="1"/>
</dbReference>
<gene>
    <name evidence="9" type="primary">rnfE</name>
    <name evidence="11" type="ORF">OLMES_3632</name>
</gene>
<evidence type="ECO:0000313" key="11">
    <source>
        <dbReference type="EMBL" id="ARU57659.1"/>
    </source>
</evidence>
<evidence type="ECO:0000256" key="10">
    <source>
        <dbReference type="SAM" id="MobiDB-lite"/>
    </source>
</evidence>
<evidence type="ECO:0000256" key="1">
    <source>
        <dbReference type="ARBA" id="ARBA00004127"/>
    </source>
</evidence>
<dbReference type="EMBL" id="CP021425">
    <property type="protein sequence ID" value="ARU57659.1"/>
    <property type="molecule type" value="Genomic_DNA"/>
</dbReference>